<dbReference type="PROSITE" id="PS50102">
    <property type="entry name" value="RRM"/>
    <property type="match status" value="1"/>
</dbReference>
<feature type="compositionally biased region" description="Basic residues" evidence="3">
    <location>
        <begin position="253"/>
        <end position="273"/>
    </location>
</feature>
<evidence type="ECO:0000313" key="5">
    <source>
        <dbReference type="EMBL" id="TRM69152.1"/>
    </source>
</evidence>
<evidence type="ECO:0000313" key="6">
    <source>
        <dbReference type="Proteomes" id="UP000320762"/>
    </source>
</evidence>
<dbReference type="PANTHER" id="PTHR19965">
    <property type="entry name" value="RNA AND EXPORT FACTOR BINDING PROTEIN"/>
    <property type="match status" value="1"/>
</dbReference>
<dbReference type="SUPFAM" id="SSF54928">
    <property type="entry name" value="RNA-binding domain, RBD"/>
    <property type="match status" value="1"/>
</dbReference>
<protein>
    <recommendedName>
        <fullName evidence="4">RRM domain-containing protein</fullName>
    </recommendedName>
</protein>
<feature type="region of interest" description="Disordered" evidence="3">
    <location>
        <begin position="210"/>
        <end position="279"/>
    </location>
</feature>
<proteinExistence type="predicted"/>
<dbReference type="SMART" id="SM00360">
    <property type="entry name" value="RRM"/>
    <property type="match status" value="1"/>
</dbReference>
<evidence type="ECO:0000256" key="3">
    <source>
        <dbReference type="SAM" id="MobiDB-lite"/>
    </source>
</evidence>
<dbReference type="Proteomes" id="UP000320762">
    <property type="component" value="Unassembled WGS sequence"/>
</dbReference>
<dbReference type="InterPro" id="IPR000504">
    <property type="entry name" value="RRM_dom"/>
</dbReference>
<accession>A0A550CWI7</accession>
<dbReference type="OrthoDB" id="6159137at2759"/>
<name>A0A550CWI7_9AGAR</name>
<sequence>MASLLERMNIVPPTTGPVRNKSANSIRTSTPYSRPNSRNAPKGNVEGQWSHDLYDQHNSLAARITDGPTPQKANLNNIAQRALREATAPQPQGLSIRGAAAPPKQSNVVDVTGLVAGTTPDDVTAIFSRCGPVASAKIMSVRGEELRIRVHFKEAASAKSAVSKFDGQQADGKTLSVKICGESSQGTKLVARLGGKDGLGLVRQEGSVDVLMDGDDNSNSKLRSDSIVKNDPRASVMVAPPGADPAEYTRQAGRGRRGRGGGGRRGRGGKRGGARMDLD</sequence>
<dbReference type="EMBL" id="VDMD01000001">
    <property type="protein sequence ID" value="TRM69152.1"/>
    <property type="molecule type" value="Genomic_DNA"/>
</dbReference>
<feature type="domain" description="RRM" evidence="4">
    <location>
        <begin position="107"/>
        <end position="182"/>
    </location>
</feature>
<dbReference type="Pfam" id="PF00076">
    <property type="entry name" value="RRM_1"/>
    <property type="match status" value="1"/>
</dbReference>
<dbReference type="GO" id="GO:0006406">
    <property type="term" value="P:mRNA export from nucleus"/>
    <property type="evidence" value="ECO:0007669"/>
    <property type="project" value="TreeGrafter"/>
</dbReference>
<gene>
    <name evidence="5" type="ORF">BD626DRAFT_473093</name>
</gene>
<evidence type="ECO:0000256" key="1">
    <source>
        <dbReference type="ARBA" id="ARBA00022884"/>
    </source>
</evidence>
<dbReference type="CDD" id="cd00590">
    <property type="entry name" value="RRM_SF"/>
    <property type="match status" value="1"/>
</dbReference>
<evidence type="ECO:0000256" key="2">
    <source>
        <dbReference type="PROSITE-ProRule" id="PRU00176"/>
    </source>
</evidence>
<dbReference type="Gene3D" id="3.30.70.330">
    <property type="match status" value="1"/>
</dbReference>
<feature type="compositionally biased region" description="Basic and acidic residues" evidence="3">
    <location>
        <begin position="222"/>
        <end position="232"/>
    </location>
</feature>
<dbReference type="GO" id="GO:0005634">
    <property type="term" value="C:nucleus"/>
    <property type="evidence" value="ECO:0007669"/>
    <property type="project" value="TreeGrafter"/>
</dbReference>
<reference evidence="5 6" key="1">
    <citation type="journal article" date="2019" name="New Phytol.">
        <title>Comparative genomics reveals unique wood-decay strategies and fruiting body development in the Schizophyllaceae.</title>
        <authorList>
            <person name="Almasi E."/>
            <person name="Sahu N."/>
            <person name="Krizsan K."/>
            <person name="Balint B."/>
            <person name="Kovacs G.M."/>
            <person name="Kiss B."/>
            <person name="Cseklye J."/>
            <person name="Drula E."/>
            <person name="Henrissat B."/>
            <person name="Nagy I."/>
            <person name="Chovatia M."/>
            <person name="Adam C."/>
            <person name="LaButti K."/>
            <person name="Lipzen A."/>
            <person name="Riley R."/>
            <person name="Grigoriev I.V."/>
            <person name="Nagy L.G."/>
        </authorList>
    </citation>
    <scope>NUCLEOTIDE SEQUENCE [LARGE SCALE GENOMIC DNA]</scope>
    <source>
        <strain evidence="5 6">NL-1724</strain>
    </source>
</reference>
<dbReference type="GO" id="GO:0003729">
    <property type="term" value="F:mRNA binding"/>
    <property type="evidence" value="ECO:0007669"/>
    <property type="project" value="TreeGrafter"/>
</dbReference>
<dbReference type="PANTHER" id="PTHR19965:SF82">
    <property type="entry name" value="THO COMPLEX SUBUNIT 4"/>
    <property type="match status" value="1"/>
</dbReference>
<dbReference type="STRING" id="97359.A0A550CWI7"/>
<organism evidence="5 6">
    <name type="scientific">Schizophyllum amplum</name>
    <dbReference type="NCBI Taxonomy" id="97359"/>
    <lineage>
        <taxon>Eukaryota</taxon>
        <taxon>Fungi</taxon>
        <taxon>Dikarya</taxon>
        <taxon>Basidiomycota</taxon>
        <taxon>Agaricomycotina</taxon>
        <taxon>Agaricomycetes</taxon>
        <taxon>Agaricomycetidae</taxon>
        <taxon>Agaricales</taxon>
        <taxon>Schizophyllaceae</taxon>
        <taxon>Schizophyllum</taxon>
    </lineage>
</organism>
<dbReference type="InterPro" id="IPR035979">
    <property type="entry name" value="RBD_domain_sf"/>
</dbReference>
<dbReference type="InterPro" id="IPR051229">
    <property type="entry name" value="ALYREF_mRNA_export"/>
</dbReference>
<dbReference type="InterPro" id="IPR012677">
    <property type="entry name" value="Nucleotide-bd_a/b_plait_sf"/>
</dbReference>
<keyword evidence="6" id="KW-1185">Reference proteome</keyword>
<feature type="compositionally biased region" description="Polar residues" evidence="3">
    <location>
        <begin position="21"/>
        <end position="39"/>
    </location>
</feature>
<dbReference type="AlphaFoldDB" id="A0A550CWI7"/>
<evidence type="ECO:0000259" key="4">
    <source>
        <dbReference type="PROSITE" id="PS50102"/>
    </source>
</evidence>
<comment type="caution">
    <text evidence="5">The sequence shown here is derived from an EMBL/GenBank/DDBJ whole genome shotgun (WGS) entry which is preliminary data.</text>
</comment>
<feature type="region of interest" description="Disordered" evidence="3">
    <location>
        <begin position="1"/>
        <end position="47"/>
    </location>
</feature>
<keyword evidence="1 2" id="KW-0694">RNA-binding</keyword>